<dbReference type="GeneID" id="111456923"/>
<dbReference type="PANTHER" id="PTHR11692:SF0">
    <property type="entry name" value="BIFUNCTIONAL PURINE BIOSYNTHESIS PROTEIN ATIC"/>
    <property type="match status" value="1"/>
</dbReference>
<accession>A0A6J1GRT8</accession>
<comment type="pathway">
    <text evidence="2">Purine metabolism; IMP biosynthesis via de novo pathway; 5-formamido-1-(5-phospho-D-ribosyl)imidazole-4-carboxamide from 5-amino-1-(5-phospho-D-ribosyl)imidazole-4-carboxamide (10-formyl THF route): step 1/1.</text>
</comment>
<dbReference type="Pfam" id="PF02142">
    <property type="entry name" value="MGS"/>
    <property type="match status" value="1"/>
</dbReference>
<comment type="catalytic activity">
    <reaction evidence="8">
        <text>(6R)-10-formyltetrahydrofolate + 5-amino-1-(5-phospho-beta-D-ribosyl)imidazole-4-carboxamide = 5-formamido-1-(5-phospho-D-ribosyl)imidazole-4-carboxamide + (6S)-5,6,7,8-tetrahydrofolate</text>
        <dbReference type="Rhea" id="RHEA:22192"/>
        <dbReference type="ChEBI" id="CHEBI:57453"/>
        <dbReference type="ChEBI" id="CHEBI:58467"/>
        <dbReference type="ChEBI" id="CHEBI:58475"/>
        <dbReference type="ChEBI" id="CHEBI:195366"/>
        <dbReference type="EC" id="2.1.2.3"/>
    </reaction>
</comment>
<keyword evidence="11" id="KW-1185">Reference proteome</keyword>
<dbReference type="Gene3D" id="3.40.50.1380">
    <property type="entry name" value="Methylglyoxal synthase-like domain"/>
    <property type="match status" value="1"/>
</dbReference>
<dbReference type="UniPathway" id="UPA00074">
    <property type="reaction ID" value="UER00133"/>
</dbReference>
<dbReference type="PANTHER" id="PTHR11692">
    <property type="entry name" value="BIFUNCTIONAL PURINE BIOSYNTHESIS PROTEIN PURH"/>
    <property type="match status" value="1"/>
</dbReference>
<dbReference type="InterPro" id="IPR036914">
    <property type="entry name" value="MGS-like_dom_sf"/>
</dbReference>
<dbReference type="GO" id="GO:0006189">
    <property type="term" value="P:'de novo' IMP biosynthetic process"/>
    <property type="evidence" value="ECO:0007669"/>
    <property type="project" value="UniProtKB-UniPathway"/>
</dbReference>
<dbReference type="FunFam" id="3.40.50.1380:FF:000001">
    <property type="entry name" value="Bifunctional purine biosynthesis protein PurH"/>
    <property type="match status" value="1"/>
</dbReference>
<dbReference type="PROSITE" id="PS51855">
    <property type="entry name" value="MGS"/>
    <property type="match status" value="1"/>
</dbReference>
<dbReference type="NCBIfam" id="NF002049">
    <property type="entry name" value="PRK00881.1"/>
    <property type="match status" value="1"/>
</dbReference>
<evidence type="ECO:0000256" key="8">
    <source>
        <dbReference type="ARBA" id="ARBA00050488"/>
    </source>
</evidence>
<reference evidence="12 13" key="1">
    <citation type="submission" date="2025-04" db="UniProtKB">
        <authorList>
            <consortium name="RefSeq"/>
        </authorList>
    </citation>
    <scope>IDENTIFICATION</scope>
    <source>
        <tissue evidence="12 13">Young leaves</tissue>
    </source>
</reference>
<dbReference type="RefSeq" id="XP_022954768.1">
    <property type="nucleotide sequence ID" value="XM_023099000.1"/>
</dbReference>
<dbReference type="AlphaFoldDB" id="A0A6J1GRT8"/>
<proteinExistence type="inferred from homology"/>
<dbReference type="KEGG" id="cmos:111456923"/>
<dbReference type="SUPFAM" id="SSF53927">
    <property type="entry name" value="Cytidine deaminase-like"/>
    <property type="match status" value="1"/>
</dbReference>
<evidence type="ECO:0000256" key="4">
    <source>
        <dbReference type="ARBA" id="ARBA00022679"/>
    </source>
</evidence>
<dbReference type="NCBIfam" id="TIGR00355">
    <property type="entry name" value="purH"/>
    <property type="match status" value="1"/>
</dbReference>
<dbReference type="InterPro" id="IPR002695">
    <property type="entry name" value="PurH-like"/>
</dbReference>
<dbReference type="FunFam" id="3.40.140.20:FF:000001">
    <property type="entry name" value="Bifunctional purine biosynthesis protein PurH"/>
    <property type="match status" value="1"/>
</dbReference>
<evidence type="ECO:0000313" key="11">
    <source>
        <dbReference type="Proteomes" id="UP000504609"/>
    </source>
</evidence>
<evidence type="ECO:0000256" key="1">
    <source>
        <dbReference type="ARBA" id="ARBA00004844"/>
    </source>
</evidence>
<dbReference type="Pfam" id="PF01808">
    <property type="entry name" value="AICARFT_IMPCHas"/>
    <property type="match status" value="1"/>
</dbReference>
<dbReference type="Gene3D" id="3.40.140.20">
    <property type="match status" value="2"/>
</dbReference>
<comment type="similarity">
    <text evidence="3">Belongs to the PurH family.</text>
</comment>
<keyword evidence="6" id="KW-0378">Hydrolase</keyword>
<evidence type="ECO:0000259" key="10">
    <source>
        <dbReference type="PROSITE" id="PS51855"/>
    </source>
</evidence>
<dbReference type="SMART" id="SM00851">
    <property type="entry name" value="MGS"/>
    <property type="match status" value="1"/>
</dbReference>
<name>A0A6J1GRT8_CUCMO</name>
<dbReference type="InterPro" id="IPR011607">
    <property type="entry name" value="MGS-like_dom"/>
</dbReference>
<dbReference type="CDD" id="cd01421">
    <property type="entry name" value="IMPCH"/>
    <property type="match status" value="1"/>
</dbReference>
<dbReference type="HAMAP" id="MF_00139">
    <property type="entry name" value="PurH"/>
    <property type="match status" value="1"/>
</dbReference>
<dbReference type="SUPFAM" id="SSF52335">
    <property type="entry name" value="Methylglyoxal synthase-like"/>
    <property type="match status" value="1"/>
</dbReference>
<dbReference type="GO" id="GO:0003937">
    <property type="term" value="F:IMP cyclohydrolase activity"/>
    <property type="evidence" value="ECO:0007669"/>
    <property type="project" value="UniProtKB-EC"/>
</dbReference>
<keyword evidence="5" id="KW-0658">Purine biosynthesis</keyword>
<sequence length="606" mass="66066">MFSPVTARSPATPITPISFGEPRARSFLKEATPSPLLSLFTRASLHAHSVPRPCSALKAMADGEAVTLSTKITASSPSVSGKKLALISLSDKKNLAFLGNGLQELGYTIVSTGGTASTLETSGVSVTKVEELTSFPEMLDGRVKTLHPSIHGGILARRDQKHHMDALDKHGIGTFDVVVVNLYPFYDKVTSSQKIDFEDGIENIDIGGPAMIRAAAKNHKDVLVVVDTEDYPALLEFLKGNEDDQQFRRKLAWKAFQHVASYDSAVSEWLWKQTVGDKFPPSLTVPLSLKSSLRYGENPHQKAAFYVDKSISEVNTGGIATAIQHHGKEMSYNNYLDADAAWNCVSEFRNPTCVVVKHTNPCGVASRDDILEAYRLAVKADPVSAFGGIVAFNVEVDEVLAREIREFRSPTDGETRMFYEIVVAPKYTKKGLEILRGKSKTLRILEANKNEKGKLSLRQVGGGWLAQDSDDLVPQDIQFNVVSGKAPQESELQDAEFAWLCVKHVKSNAIVIAKNNCMLGMGSGQPNRLESLRIALRKAGDEVKGAALASDAFFPFAWNDAVEEACQSGVGVIAEPGGSIRDPDAIDCCNKYGVSLVFTNVRHFRH</sequence>
<dbReference type="SMART" id="SM00798">
    <property type="entry name" value="AICARFT_IMPCHas"/>
    <property type="match status" value="1"/>
</dbReference>
<dbReference type="PIRSF" id="PIRSF000414">
    <property type="entry name" value="AICARFT_IMPCHas"/>
    <property type="match status" value="1"/>
</dbReference>
<dbReference type="InterPro" id="IPR016193">
    <property type="entry name" value="Cytidine_deaminase-like"/>
</dbReference>
<gene>
    <name evidence="12 13" type="primary">LOC111456923</name>
</gene>
<dbReference type="RefSeq" id="XP_022954767.1">
    <property type="nucleotide sequence ID" value="XM_023098999.1"/>
</dbReference>
<organism evidence="11 12">
    <name type="scientific">Cucurbita moschata</name>
    <name type="common">Winter crookneck squash</name>
    <name type="synonym">Cucurbita pepo var. moschata</name>
    <dbReference type="NCBI Taxonomy" id="3662"/>
    <lineage>
        <taxon>Eukaryota</taxon>
        <taxon>Viridiplantae</taxon>
        <taxon>Streptophyta</taxon>
        <taxon>Embryophyta</taxon>
        <taxon>Tracheophyta</taxon>
        <taxon>Spermatophyta</taxon>
        <taxon>Magnoliopsida</taxon>
        <taxon>eudicotyledons</taxon>
        <taxon>Gunneridae</taxon>
        <taxon>Pentapetalae</taxon>
        <taxon>rosids</taxon>
        <taxon>fabids</taxon>
        <taxon>Cucurbitales</taxon>
        <taxon>Cucurbitaceae</taxon>
        <taxon>Cucurbiteae</taxon>
        <taxon>Cucurbita</taxon>
    </lineage>
</organism>
<evidence type="ECO:0000256" key="5">
    <source>
        <dbReference type="ARBA" id="ARBA00022755"/>
    </source>
</evidence>
<dbReference type="InterPro" id="IPR024051">
    <property type="entry name" value="AICAR_Tfase_dup_dom_sf"/>
</dbReference>
<dbReference type="SMR" id="A0A6J1GRT8"/>
<evidence type="ECO:0000313" key="12">
    <source>
        <dbReference type="RefSeq" id="XP_022954767.1"/>
    </source>
</evidence>
<dbReference type="Proteomes" id="UP000504609">
    <property type="component" value="Unplaced"/>
</dbReference>
<dbReference type="GO" id="GO:0004643">
    <property type="term" value="F:phosphoribosylaminoimidazolecarboxamide formyltransferase activity"/>
    <property type="evidence" value="ECO:0007669"/>
    <property type="project" value="UniProtKB-EC"/>
</dbReference>
<protein>
    <submittedName>
        <fullName evidence="12 13">Uncharacterized protein LOC111456923</fullName>
    </submittedName>
</protein>
<feature type="domain" description="MGS-like" evidence="10">
    <location>
        <begin position="77"/>
        <end position="226"/>
    </location>
</feature>
<evidence type="ECO:0000256" key="3">
    <source>
        <dbReference type="ARBA" id="ARBA00007667"/>
    </source>
</evidence>
<comment type="catalytic activity">
    <reaction evidence="9">
        <text>IMP + H2O = 5-formamido-1-(5-phospho-D-ribosyl)imidazole-4-carboxamide</text>
        <dbReference type="Rhea" id="RHEA:18445"/>
        <dbReference type="ChEBI" id="CHEBI:15377"/>
        <dbReference type="ChEBI" id="CHEBI:58053"/>
        <dbReference type="ChEBI" id="CHEBI:58467"/>
        <dbReference type="EC" id="3.5.4.10"/>
    </reaction>
</comment>
<dbReference type="FunFam" id="3.40.140.20:FF:000002">
    <property type="entry name" value="Bifunctional purine biosynthesis protein PurH"/>
    <property type="match status" value="1"/>
</dbReference>
<evidence type="ECO:0000256" key="7">
    <source>
        <dbReference type="ARBA" id="ARBA00023268"/>
    </source>
</evidence>
<dbReference type="GO" id="GO:0005829">
    <property type="term" value="C:cytosol"/>
    <property type="evidence" value="ECO:0007669"/>
    <property type="project" value="TreeGrafter"/>
</dbReference>
<comment type="pathway">
    <text evidence="1">Purine metabolism; IMP biosynthesis via de novo pathway; IMP from 5-formamido-1-(5-phospho-D-ribosyl)imidazole-4-carboxamide: step 1/1.</text>
</comment>
<keyword evidence="4" id="KW-0808">Transferase</keyword>
<evidence type="ECO:0000313" key="13">
    <source>
        <dbReference type="RefSeq" id="XP_022954768.1"/>
    </source>
</evidence>
<evidence type="ECO:0000256" key="2">
    <source>
        <dbReference type="ARBA" id="ARBA00004954"/>
    </source>
</evidence>
<evidence type="ECO:0000256" key="6">
    <source>
        <dbReference type="ARBA" id="ARBA00022801"/>
    </source>
</evidence>
<evidence type="ECO:0000256" key="9">
    <source>
        <dbReference type="ARBA" id="ARBA00050687"/>
    </source>
</evidence>
<keyword evidence="7" id="KW-0511">Multifunctional enzyme</keyword>